<evidence type="ECO:0000313" key="3">
    <source>
        <dbReference type="Proteomes" id="UP001159363"/>
    </source>
</evidence>
<reference evidence="2 3" key="1">
    <citation type="submission" date="2023-02" db="EMBL/GenBank/DDBJ databases">
        <title>LHISI_Scaffold_Assembly.</title>
        <authorList>
            <person name="Stuart O.P."/>
            <person name="Cleave R."/>
            <person name="Magrath M.J.L."/>
            <person name="Mikheyev A.S."/>
        </authorList>
    </citation>
    <scope>NUCLEOTIDE SEQUENCE [LARGE SCALE GENOMIC DNA]</scope>
    <source>
        <strain evidence="2">Daus_M_001</strain>
        <tissue evidence="2">Leg muscle</tissue>
    </source>
</reference>
<protein>
    <submittedName>
        <fullName evidence="2">Uncharacterized protein</fullName>
    </submittedName>
</protein>
<comment type="caution">
    <text evidence="2">The sequence shown here is derived from an EMBL/GenBank/DDBJ whole genome shotgun (WGS) entry which is preliminary data.</text>
</comment>
<dbReference type="Proteomes" id="UP001159363">
    <property type="component" value="Chromosome 2"/>
</dbReference>
<evidence type="ECO:0000256" key="1">
    <source>
        <dbReference type="SAM" id="MobiDB-lite"/>
    </source>
</evidence>
<keyword evidence="3" id="KW-1185">Reference proteome</keyword>
<accession>A0ABQ9I8X4</accession>
<feature type="region of interest" description="Disordered" evidence="1">
    <location>
        <begin position="12"/>
        <end position="33"/>
    </location>
</feature>
<name>A0ABQ9I8X4_9NEOP</name>
<evidence type="ECO:0000313" key="2">
    <source>
        <dbReference type="EMBL" id="KAJ8892912.1"/>
    </source>
</evidence>
<dbReference type="EMBL" id="JARBHB010000002">
    <property type="protein sequence ID" value="KAJ8892912.1"/>
    <property type="molecule type" value="Genomic_DNA"/>
</dbReference>
<gene>
    <name evidence="2" type="ORF">PR048_005493</name>
</gene>
<proteinExistence type="predicted"/>
<sequence length="70" mass="7676">MRAIEVKIKRHQNEGTGETVRPRENPPSNGIVRQDSHLLKFGNPVGVGGKRVLVVVLVVGVDVENQGYKC</sequence>
<organism evidence="2 3">
    <name type="scientific">Dryococelus australis</name>
    <dbReference type="NCBI Taxonomy" id="614101"/>
    <lineage>
        <taxon>Eukaryota</taxon>
        <taxon>Metazoa</taxon>
        <taxon>Ecdysozoa</taxon>
        <taxon>Arthropoda</taxon>
        <taxon>Hexapoda</taxon>
        <taxon>Insecta</taxon>
        <taxon>Pterygota</taxon>
        <taxon>Neoptera</taxon>
        <taxon>Polyneoptera</taxon>
        <taxon>Phasmatodea</taxon>
        <taxon>Verophasmatodea</taxon>
        <taxon>Anareolatae</taxon>
        <taxon>Phasmatidae</taxon>
        <taxon>Eurycanthinae</taxon>
        <taxon>Dryococelus</taxon>
    </lineage>
</organism>